<name>A0A5B8JH14_9ACTN</name>
<comment type="cofactor">
    <cofactor evidence="1">
        <name>FAD</name>
        <dbReference type="ChEBI" id="CHEBI:57692"/>
    </cofactor>
</comment>
<dbReference type="KEGG" id="sqz:FQU76_11645"/>
<keyword evidence="2" id="KW-0285">Flavoprotein</keyword>
<dbReference type="AlphaFoldDB" id="A0A5B8JH14"/>
<keyword evidence="3" id="KW-0001">2Fe-2S</keyword>
<dbReference type="InterPro" id="IPR039261">
    <property type="entry name" value="FNR_nucleotide-bd"/>
</dbReference>
<keyword evidence="6" id="KW-0560">Oxidoreductase</keyword>
<organism evidence="11 12">
    <name type="scientific">Streptomyces qinzhouensis</name>
    <dbReference type="NCBI Taxonomy" id="2599401"/>
    <lineage>
        <taxon>Bacteria</taxon>
        <taxon>Bacillati</taxon>
        <taxon>Actinomycetota</taxon>
        <taxon>Actinomycetes</taxon>
        <taxon>Kitasatosporales</taxon>
        <taxon>Streptomycetaceae</taxon>
        <taxon>Streptomyces</taxon>
    </lineage>
</organism>
<evidence type="ECO:0000256" key="7">
    <source>
        <dbReference type="ARBA" id="ARBA00023004"/>
    </source>
</evidence>
<reference evidence="11 12" key="1">
    <citation type="submission" date="2019-07" db="EMBL/GenBank/DDBJ databases">
        <authorList>
            <person name="Zhu P."/>
        </authorList>
    </citation>
    <scope>NUCLEOTIDE SEQUENCE [LARGE SCALE GENOMIC DNA]</scope>
    <source>
        <strain evidence="11 12">SSL-25</strain>
    </source>
</reference>
<dbReference type="SUPFAM" id="SSF63380">
    <property type="entry name" value="Riboflavin synthase domain-like"/>
    <property type="match status" value="1"/>
</dbReference>
<dbReference type="EMBL" id="CP042266">
    <property type="protein sequence ID" value="QDY77060.1"/>
    <property type="molecule type" value="Genomic_DNA"/>
</dbReference>
<dbReference type="PROSITE" id="PS00197">
    <property type="entry name" value="2FE2S_FER_1"/>
    <property type="match status" value="1"/>
</dbReference>
<keyword evidence="12" id="KW-1185">Reference proteome</keyword>
<dbReference type="InterPro" id="IPR008333">
    <property type="entry name" value="Cbr1-like_FAD-bd_dom"/>
</dbReference>
<evidence type="ECO:0000256" key="6">
    <source>
        <dbReference type="ARBA" id="ARBA00023002"/>
    </source>
</evidence>
<dbReference type="CDD" id="cd00207">
    <property type="entry name" value="fer2"/>
    <property type="match status" value="1"/>
</dbReference>
<dbReference type="OrthoDB" id="9796486at2"/>
<evidence type="ECO:0000256" key="3">
    <source>
        <dbReference type="ARBA" id="ARBA00022714"/>
    </source>
</evidence>
<dbReference type="InterPro" id="IPR012675">
    <property type="entry name" value="Beta-grasp_dom_sf"/>
</dbReference>
<sequence>MPPSINPLARLFDGADEVVAEIERRAAASADAAVPHPDDAWAEAAAYHPKGLALTVSEVVEETATAKTLRLRATGGGPLPAFLAGQYISLTVRIGELVTSRAFSISSSPAVRDHYDLTVRRLRGGLVSNHLLDTAAPGAEFTSDGPIGTFFHNPLFHGDDLVFLAGGSGVAPAMSMIRDVLDHGLNRRMTLVYGSRRADDVIFREELDRIARERPDVLTVHHVVSEPEPGWTGAVGPLDAALIDELAGPLNGRMAYLCGPPGRYAYLIEQLRSLGQPRRRIRLEANSVALPPPADPRWPAGADPAGTVTVTARGRSFEVTRGRPLLDSLEDNGLRPQASCRSGECALCRVKVCSGEVFHAEEARLRGSDRRFGYAHACVAYPLEDIELDF</sequence>
<dbReference type="Pfam" id="PF00970">
    <property type="entry name" value="FAD_binding_6"/>
    <property type="match status" value="1"/>
</dbReference>
<dbReference type="CDD" id="cd06217">
    <property type="entry name" value="FNR_iron_sulfur_binding_3"/>
    <property type="match status" value="1"/>
</dbReference>
<dbReference type="InterPro" id="IPR050415">
    <property type="entry name" value="MRET"/>
</dbReference>
<dbReference type="Pfam" id="PF00111">
    <property type="entry name" value="Fer2"/>
    <property type="match status" value="1"/>
</dbReference>
<protein>
    <submittedName>
        <fullName evidence="11">2Fe-2S iron-sulfur cluster binding domain-containing protein</fullName>
    </submittedName>
</protein>
<dbReference type="PANTHER" id="PTHR47354">
    <property type="entry name" value="NADH OXIDOREDUCTASE HCR"/>
    <property type="match status" value="1"/>
</dbReference>
<keyword evidence="7" id="KW-0408">Iron</keyword>
<dbReference type="GO" id="GO:0046872">
    <property type="term" value="F:metal ion binding"/>
    <property type="evidence" value="ECO:0007669"/>
    <property type="project" value="UniProtKB-KW"/>
</dbReference>
<evidence type="ECO:0000313" key="11">
    <source>
        <dbReference type="EMBL" id="QDY77060.1"/>
    </source>
</evidence>
<dbReference type="InterPro" id="IPR001041">
    <property type="entry name" value="2Fe-2S_ferredoxin-type"/>
</dbReference>
<feature type="domain" description="FAD-binding FR-type" evidence="10">
    <location>
        <begin position="49"/>
        <end position="153"/>
    </location>
</feature>
<dbReference type="PROSITE" id="PS51085">
    <property type="entry name" value="2FE2S_FER_2"/>
    <property type="match status" value="1"/>
</dbReference>
<proteinExistence type="predicted"/>
<dbReference type="SUPFAM" id="SSF52343">
    <property type="entry name" value="Ferredoxin reductase-like, C-terminal NADP-linked domain"/>
    <property type="match status" value="1"/>
</dbReference>
<dbReference type="Proteomes" id="UP000320580">
    <property type="component" value="Chromosome"/>
</dbReference>
<evidence type="ECO:0000256" key="4">
    <source>
        <dbReference type="ARBA" id="ARBA00022723"/>
    </source>
</evidence>
<keyword evidence="5" id="KW-0274">FAD</keyword>
<dbReference type="Gene3D" id="3.10.20.30">
    <property type="match status" value="1"/>
</dbReference>
<gene>
    <name evidence="11" type="ORF">FQU76_11645</name>
</gene>
<dbReference type="RefSeq" id="WP_146480346.1">
    <property type="nucleotide sequence ID" value="NZ_CP042266.1"/>
</dbReference>
<evidence type="ECO:0000256" key="2">
    <source>
        <dbReference type="ARBA" id="ARBA00022630"/>
    </source>
</evidence>
<dbReference type="GO" id="GO:0051537">
    <property type="term" value="F:2 iron, 2 sulfur cluster binding"/>
    <property type="evidence" value="ECO:0007669"/>
    <property type="project" value="UniProtKB-KW"/>
</dbReference>
<dbReference type="SUPFAM" id="SSF54292">
    <property type="entry name" value="2Fe-2S ferredoxin-like"/>
    <property type="match status" value="1"/>
</dbReference>
<evidence type="ECO:0000313" key="12">
    <source>
        <dbReference type="Proteomes" id="UP000320580"/>
    </source>
</evidence>
<dbReference type="InterPro" id="IPR001709">
    <property type="entry name" value="Flavoprot_Pyr_Nucl_cyt_Rdtase"/>
</dbReference>
<dbReference type="InterPro" id="IPR017938">
    <property type="entry name" value="Riboflavin_synthase-like_b-brl"/>
</dbReference>
<dbReference type="PANTHER" id="PTHR47354:SF6">
    <property type="entry name" value="NADH OXIDOREDUCTASE HCR"/>
    <property type="match status" value="1"/>
</dbReference>
<dbReference type="InterPro" id="IPR017927">
    <property type="entry name" value="FAD-bd_FR_type"/>
</dbReference>
<dbReference type="InterPro" id="IPR036010">
    <property type="entry name" value="2Fe-2S_ferredoxin-like_sf"/>
</dbReference>
<keyword evidence="8" id="KW-0411">Iron-sulfur</keyword>
<dbReference type="PRINTS" id="PR00371">
    <property type="entry name" value="FPNCR"/>
</dbReference>
<accession>A0A5B8JH14</accession>
<dbReference type="Pfam" id="PF00175">
    <property type="entry name" value="NAD_binding_1"/>
    <property type="match status" value="1"/>
</dbReference>
<dbReference type="PRINTS" id="PR00410">
    <property type="entry name" value="PHEHYDRXLASE"/>
</dbReference>
<dbReference type="InterPro" id="IPR006058">
    <property type="entry name" value="2Fe2S_fd_BS"/>
</dbReference>
<dbReference type="PROSITE" id="PS51384">
    <property type="entry name" value="FAD_FR"/>
    <property type="match status" value="1"/>
</dbReference>
<evidence type="ECO:0000256" key="1">
    <source>
        <dbReference type="ARBA" id="ARBA00001974"/>
    </source>
</evidence>
<feature type="domain" description="2Fe-2S ferredoxin-type" evidence="9">
    <location>
        <begin position="306"/>
        <end position="390"/>
    </location>
</feature>
<keyword evidence="4" id="KW-0479">Metal-binding</keyword>
<evidence type="ECO:0000259" key="10">
    <source>
        <dbReference type="PROSITE" id="PS51384"/>
    </source>
</evidence>
<dbReference type="Gene3D" id="2.40.30.10">
    <property type="entry name" value="Translation factors"/>
    <property type="match status" value="1"/>
</dbReference>
<evidence type="ECO:0000256" key="5">
    <source>
        <dbReference type="ARBA" id="ARBA00022827"/>
    </source>
</evidence>
<evidence type="ECO:0000259" key="9">
    <source>
        <dbReference type="PROSITE" id="PS51085"/>
    </source>
</evidence>
<evidence type="ECO:0000256" key="8">
    <source>
        <dbReference type="ARBA" id="ARBA00023014"/>
    </source>
</evidence>
<dbReference type="Gene3D" id="3.40.50.80">
    <property type="entry name" value="Nucleotide-binding domain of ferredoxin-NADP reductase (FNR) module"/>
    <property type="match status" value="1"/>
</dbReference>
<dbReference type="InterPro" id="IPR001433">
    <property type="entry name" value="OxRdtase_FAD/NAD-bd"/>
</dbReference>
<dbReference type="GO" id="GO:0016491">
    <property type="term" value="F:oxidoreductase activity"/>
    <property type="evidence" value="ECO:0007669"/>
    <property type="project" value="UniProtKB-KW"/>
</dbReference>